<dbReference type="Gene3D" id="3.40.640.10">
    <property type="entry name" value="Type I PLP-dependent aspartate aminotransferase-like (Major domain)"/>
    <property type="match status" value="1"/>
</dbReference>
<dbReference type="Gene3D" id="3.90.1150.170">
    <property type="match status" value="1"/>
</dbReference>
<sequence length="495" mass="52810">MTPDTPHTPDTPDIDAPSLLDPADWASFREQAHAALDVALDHVRERPTQGVWQELPELAKRTDAPLPVAGAPLPELVAELQERVLPYTLGNIHPRFWGWVNGTGTASGIVAQMLTASINANMGGRDHAPIYLERQVLGWMQSLFGLPAGSSGMICSGTSTATLLGLAIARQRATAGEVRRGGNAVMPGLRVYTSAQAHVSVDKALEMMGLGSQALCSVPVAADFSMDVDALARCVAEDVAAGLQPFAVVSSVGSVNTGAIDDLPAINALCADYGLWHHVDGAFGALCMLSEVLRPRLAGIEAADSIAFDFHKWMHVGYSVGCLLVADGELHRQTFQTSHAYLQGERQGIAGGTPWPNDFGLELSRGFAALGVWFQLREMGIEKLGRAIHRNCLQAGKLGEAVAVSEHLELLAPVSLNIVCFRYRAAGLTAPVLDQLNRRIVVELQCRGIAAPSFTVINGSAAIRVAITNHRTRWRDLQALLDACEALGSEFLAAS</sequence>
<evidence type="ECO:0000256" key="4">
    <source>
        <dbReference type="ARBA" id="ARBA00022898"/>
    </source>
</evidence>
<keyword evidence="9" id="KW-1185">Reference proteome</keyword>
<dbReference type="EMBL" id="VRYZ01000004">
    <property type="protein sequence ID" value="TXS91690.1"/>
    <property type="molecule type" value="Genomic_DNA"/>
</dbReference>
<name>A0A5C8ZVW1_9GAMM</name>
<keyword evidence="4 6" id="KW-0663">Pyridoxal phosphate</keyword>
<proteinExistence type="inferred from homology"/>
<organism evidence="8 9">
    <name type="scientific">Parahaliea aestuarii</name>
    <dbReference type="NCBI Taxonomy" id="1852021"/>
    <lineage>
        <taxon>Bacteria</taxon>
        <taxon>Pseudomonadati</taxon>
        <taxon>Pseudomonadota</taxon>
        <taxon>Gammaproteobacteria</taxon>
        <taxon>Cellvibrionales</taxon>
        <taxon>Halieaceae</taxon>
        <taxon>Parahaliea</taxon>
    </lineage>
</organism>
<dbReference type="PRINTS" id="PR00800">
    <property type="entry name" value="YHDCRBOXLASE"/>
</dbReference>
<accession>A0A5C8ZVW1</accession>
<evidence type="ECO:0000313" key="8">
    <source>
        <dbReference type="EMBL" id="TXS91690.1"/>
    </source>
</evidence>
<dbReference type="Gene3D" id="3.90.1150.10">
    <property type="entry name" value="Aspartate Aminotransferase, domain 1"/>
    <property type="match status" value="1"/>
</dbReference>
<gene>
    <name evidence="8" type="ORF">FVW59_11065</name>
</gene>
<evidence type="ECO:0000256" key="2">
    <source>
        <dbReference type="ARBA" id="ARBA00009533"/>
    </source>
</evidence>
<dbReference type="PANTHER" id="PTHR11999">
    <property type="entry name" value="GROUP II PYRIDOXAL-5-PHOSPHATE DECARBOXYLASE"/>
    <property type="match status" value="1"/>
</dbReference>
<dbReference type="AlphaFoldDB" id="A0A5C8ZVW1"/>
<comment type="cofactor">
    <cofactor evidence="1 6 7">
        <name>pyridoxal 5'-phosphate</name>
        <dbReference type="ChEBI" id="CHEBI:597326"/>
    </cofactor>
</comment>
<dbReference type="SUPFAM" id="SSF53383">
    <property type="entry name" value="PLP-dependent transferases"/>
    <property type="match status" value="1"/>
</dbReference>
<evidence type="ECO:0000256" key="1">
    <source>
        <dbReference type="ARBA" id="ARBA00001933"/>
    </source>
</evidence>
<dbReference type="GO" id="GO:0016831">
    <property type="term" value="F:carboxy-lyase activity"/>
    <property type="evidence" value="ECO:0007669"/>
    <property type="project" value="UniProtKB-KW"/>
</dbReference>
<feature type="modified residue" description="N6-(pyridoxal phosphate)lysine" evidence="6">
    <location>
        <position position="312"/>
    </location>
</feature>
<protein>
    <submittedName>
        <fullName evidence="8">Cytochrome D ubiquinol oxidase subunit I</fullName>
    </submittedName>
</protein>
<dbReference type="Pfam" id="PF00282">
    <property type="entry name" value="Pyridoxal_deC"/>
    <property type="match status" value="1"/>
</dbReference>
<evidence type="ECO:0000256" key="7">
    <source>
        <dbReference type="RuleBase" id="RU000382"/>
    </source>
</evidence>
<dbReference type="InterPro" id="IPR015422">
    <property type="entry name" value="PyrdxlP-dep_Trfase_small"/>
</dbReference>
<dbReference type="GO" id="GO:0019752">
    <property type="term" value="P:carboxylic acid metabolic process"/>
    <property type="evidence" value="ECO:0007669"/>
    <property type="project" value="InterPro"/>
</dbReference>
<dbReference type="RefSeq" id="WP_148064359.1">
    <property type="nucleotide sequence ID" value="NZ_VRYZ01000004.1"/>
</dbReference>
<reference evidence="8 9" key="1">
    <citation type="submission" date="2019-08" db="EMBL/GenBank/DDBJ databases">
        <title>Parahaliea maris sp. nov., isolated from the surface seawater.</title>
        <authorList>
            <person name="Liu Y."/>
        </authorList>
    </citation>
    <scope>NUCLEOTIDE SEQUENCE [LARGE SCALE GENOMIC DNA]</scope>
    <source>
        <strain evidence="8 9">S2-26</strain>
    </source>
</reference>
<evidence type="ECO:0000256" key="6">
    <source>
        <dbReference type="PIRSR" id="PIRSR602129-50"/>
    </source>
</evidence>
<comment type="caution">
    <text evidence="8">The sequence shown here is derived from an EMBL/GenBank/DDBJ whole genome shotgun (WGS) entry which is preliminary data.</text>
</comment>
<dbReference type="InterPro" id="IPR010977">
    <property type="entry name" value="Aromatic_deC"/>
</dbReference>
<evidence type="ECO:0000256" key="3">
    <source>
        <dbReference type="ARBA" id="ARBA00022793"/>
    </source>
</evidence>
<dbReference type="InterPro" id="IPR015424">
    <property type="entry name" value="PyrdxlP-dep_Trfase"/>
</dbReference>
<dbReference type="InterPro" id="IPR002129">
    <property type="entry name" value="PyrdxlP-dep_de-COase"/>
</dbReference>
<comment type="similarity">
    <text evidence="2 7">Belongs to the group II decarboxylase family.</text>
</comment>
<dbReference type="Proteomes" id="UP000321933">
    <property type="component" value="Unassembled WGS sequence"/>
</dbReference>
<keyword evidence="5 7" id="KW-0456">Lyase</keyword>
<evidence type="ECO:0000256" key="5">
    <source>
        <dbReference type="ARBA" id="ARBA00023239"/>
    </source>
</evidence>
<keyword evidence="3" id="KW-0210">Decarboxylase</keyword>
<dbReference type="PANTHER" id="PTHR11999:SF70">
    <property type="entry name" value="MIP05841P"/>
    <property type="match status" value="1"/>
</dbReference>
<dbReference type="GO" id="GO:0030170">
    <property type="term" value="F:pyridoxal phosphate binding"/>
    <property type="evidence" value="ECO:0007669"/>
    <property type="project" value="InterPro"/>
</dbReference>
<dbReference type="GO" id="GO:0006520">
    <property type="term" value="P:amino acid metabolic process"/>
    <property type="evidence" value="ECO:0007669"/>
    <property type="project" value="InterPro"/>
</dbReference>
<dbReference type="InterPro" id="IPR015421">
    <property type="entry name" value="PyrdxlP-dep_Trfase_major"/>
</dbReference>
<dbReference type="OrthoDB" id="9803665at2"/>
<evidence type="ECO:0000313" key="9">
    <source>
        <dbReference type="Proteomes" id="UP000321933"/>
    </source>
</evidence>